<dbReference type="EMBL" id="JAGEMK010000002">
    <property type="protein sequence ID" value="MBO1751018.1"/>
    <property type="molecule type" value="Genomic_DNA"/>
</dbReference>
<dbReference type="Proteomes" id="UP000664209">
    <property type="component" value="Unassembled WGS sequence"/>
</dbReference>
<dbReference type="RefSeq" id="WP_208054715.1">
    <property type="nucleotide sequence ID" value="NZ_JAGEMK010000002.1"/>
</dbReference>
<feature type="transmembrane region" description="Helical" evidence="1">
    <location>
        <begin position="21"/>
        <end position="41"/>
    </location>
</feature>
<evidence type="ECO:0000313" key="3">
    <source>
        <dbReference type="Proteomes" id="UP000664209"/>
    </source>
</evidence>
<protein>
    <submittedName>
        <fullName evidence="2">Uncharacterized protein</fullName>
    </submittedName>
</protein>
<accession>A0A939LNV8</accession>
<proteinExistence type="predicted"/>
<organism evidence="2 3">
    <name type="scientific">Actinotalea soli</name>
    <dbReference type="NCBI Taxonomy" id="2819234"/>
    <lineage>
        <taxon>Bacteria</taxon>
        <taxon>Bacillati</taxon>
        <taxon>Actinomycetota</taxon>
        <taxon>Actinomycetes</taxon>
        <taxon>Micrococcales</taxon>
        <taxon>Cellulomonadaceae</taxon>
        <taxon>Actinotalea</taxon>
    </lineage>
</organism>
<dbReference type="AlphaFoldDB" id="A0A939LNV8"/>
<feature type="transmembrane region" description="Helical" evidence="1">
    <location>
        <begin position="61"/>
        <end position="83"/>
    </location>
</feature>
<evidence type="ECO:0000313" key="2">
    <source>
        <dbReference type="EMBL" id="MBO1751018.1"/>
    </source>
</evidence>
<keyword evidence="1" id="KW-1133">Transmembrane helix</keyword>
<keyword evidence="3" id="KW-1185">Reference proteome</keyword>
<evidence type="ECO:0000256" key="1">
    <source>
        <dbReference type="SAM" id="Phobius"/>
    </source>
</evidence>
<reference evidence="2" key="1">
    <citation type="submission" date="2021-03" db="EMBL/GenBank/DDBJ databases">
        <title>Actinotalea soli sp. nov., isolated from soil.</title>
        <authorList>
            <person name="Ping W."/>
            <person name="Zhang J."/>
        </authorList>
    </citation>
    <scope>NUCLEOTIDE SEQUENCE</scope>
    <source>
        <strain evidence="2">BY-33</strain>
    </source>
</reference>
<gene>
    <name evidence="2" type="ORF">J4G33_04300</name>
</gene>
<name>A0A939LNV8_9CELL</name>
<feature type="transmembrane region" description="Helical" evidence="1">
    <location>
        <begin position="90"/>
        <end position="109"/>
    </location>
</feature>
<comment type="caution">
    <text evidence="2">The sequence shown here is derived from an EMBL/GenBank/DDBJ whole genome shotgun (WGS) entry which is preliminary data.</text>
</comment>
<keyword evidence="1" id="KW-0472">Membrane</keyword>
<sequence length="110" mass="11738">MSAPAREATSRTLSPRLLTGALIGLAVGGGALIWSIASYSPDTCFAILPPFRACNPDLRQYWASFWILTLALVGVLGVIGANLERHRHRAWVVLVAEGILIASACLAVRP</sequence>
<keyword evidence="1" id="KW-0812">Transmembrane</keyword>